<dbReference type="CDD" id="cd07043">
    <property type="entry name" value="STAS_anti-anti-sigma_factors"/>
    <property type="match status" value="1"/>
</dbReference>
<comment type="caution">
    <text evidence="3">The sequence shown here is derived from an EMBL/GenBank/DDBJ whole genome shotgun (WGS) entry which is preliminary data.</text>
</comment>
<dbReference type="Proteomes" id="UP001183607">
    <property type="component" value="Unassembled WGS sequence"/>
</dbReference>
<dbReference type="InterPro" id="IPR036513">
    <property type="entry name" value="STAS_dom_sf"/>
</dbReference>
<dbReference type="InterPro" id="IPR058548">
    <property type="entry name" value="MlaB-like_STAS"/>
</dbReference>
<dbReference type="PANTHER" id="PTHR33495:SF2">
    <property type="entry name" value="ANTI-SIGMA FACTOR ANTAGONIST TM_1081-RELATED"/>
    <property type="match status" value="1"/>
</dbReference>
<dbReference type="EMBL" id="JAVRER010000001">
    <property type="protein sequence ID" value="MDT0414069.1"/>
    <property type="molecule type" value="Genomic_DNA"/>
</dbReference>
<dbReference type="PROSITE" id="PS50801">
    <property type="entry name" value="STAS"/>
    <property type="match status" value="1"/>
</dbReference>
<evidence type="ECO:0000256" key="1">
    <source>
        <dbReference type="SAM" id="MobiDB-lite"/>
    </source>
</evidence>
<dbReference type="Pfam" id="PF13466">
    <property type="entry name" value="STAS_2"/>
    <property type="match status" value="1"/>
</dbReference>
<gene>
    <name evidence="3" type="ORF">RM574_01075</name>
</gene>
<protein>
    <submittedName>
        <fullName evidence="3">STAS domain-containing protein</fullName>
    </submittedName>
</protein>
<dbReference type="InterPro" id="IPR002645">
    <property type="entry name" value="STAS_dom"/>
</dbReference>
<dbReference type="SUPFAM" id="SSF52091">
    <property type="entry name" value="SpoIIaa-like"/>
    <property type="match status" value="1"/>
</dbReference>
<proteinExistence type="predicted"/>
<evidence type="ECO:0000313" key="4">
    <source>
        <dbReference type="Proteomes" id="UP001183607"/>
    </source>
</evidence>
<dbReference type="RefSeq" id="WP_007827872.1">
    <property type="nucleotide sequence ID" value="NZ_JAVRER010000001.1"/>
</dbReference>
<dbReference type="AlphaFoldDB" id="A0ABD5DZ22"/>
<sequence length="125" mass="13548">MPEPAESPEPEPADETSADPERRALPADAAAMWLVRASGELDLDTVGALREELEEAAARYPVVILDLSRVDFGDSSFLNLLIRVRATTRLRLVAPTEPLRQLFALTGTDTVLDVYDTIGEAIDAG</sequence>
<feature type="domain" description="STAS" evidence="2">
    <location>
        <begin position="34"/>
        <end position="125"/>
    </location>
</feature>
<reference evidence="4" key="1">
    <citation type="submission" date="2023-07" db="EMBL/GenBank/DDBJ databases">
        <title>30 novel species of actinomycetes from the DSMZ collection.</title>
        <authorList>
            <person name="Nouioui I."/>
        </authorList>
    </citation>
    <scope>NUCLEOTIDE SEQUENCE [LARGE SCALE GENOMIC DNA]</scope>
    <source>
        <strain evidence="4">DSM 41982</strain>
    </source>
</reference>
<feature type="compositionally biased region" description="Acidic residues" evidence="1">
    <location>
        <begin position="1"/>
        <end position="18"/>
    </location>
</feature>
<feature type="region of interest" description="Disordered" evidence="1">
    <location>
        <begin position="1"/>
        <end position="22"/>
    </location>
</feature>
<dbReference type="Gene3D" id="3.30.750.24">
    <property type="entry name" value="STAS domain"/>
    <property type="match status" value="1"/>
</dbReference>
<organism evidence="3 4">
    <name type="scientific">Streptomyces evansiae</name>
    <dbReference type="NCBI Taxonomy" id="3075535"/>
    <lineage>
        <taxon>Bacteria</taxon>
        <taxon>Bacillati</taxon>
        <taxon>Actinomycetota</taxon>
        <taxon>Actinomycetes</taxon>
        <taxon>Kitasatosporales</taxon>
        <taxon>Streptomycetaceae</taxon>
        <taxon>Streptomyces</taxon>
    </lineage>
</organism>
<evidence type="ECO:0000313" key="3">
    <source>
        <dbReference type="EMBL" id="MDT0414069.1"/>
    </source>
</evidence>
<accession>A0ABD5DZ22</accession>
<name>A0ABD5DZ22_9ACTN</name>
<evidence type="ECO:0000259" key="2">
    <source>
        <dbReference type="PROSITE" id="PS50801"/>
    </source>
</evidence>
<dbReference type="PANTHER" id="PTHR33495">
    <property type="entry name" value="ANTI-SIGMA FACTOR ANTAGONIST TM_1081-RELATED-RELATED"/>
    <property type="match status" value="1"/>
</dbReference>